<comment type="pathway">
    <text evidence="3 13 14">Sulfur metabolism; hydrogen sulfide biosynthesis; sulfite from sulfate: step 2/3.</text>
</comment>
<dbReference type="NCBIfam" id="TIGR00455">
    <property type="entry name" value="apsK"/>
    <property type="match status" value="1"/>
</dbReference>
<dbReference type="Proteomes" id="UP000541810">
    <property type="component" value="Unassembled WGS sequence"/>
</dbReference>
<accession>A0A7X0LKL0</accession>
<dbReference type="UniPathway" id="UPA00140">
    <property type="reaction ID" value="UER00205"/>
</dbReference>
<dbReference type="Pfam" id="PF01583">
    <property type="entry name" value="APS_kinase"/>
    <property type="match status" value="1"/>
</dbReference>
<keyword evidence="6 13" id="KW-0808">Transferase</keyword>
<feature type="active site" description="Phosphoserine intermediate" evidence="13">
    <location>
        <position position="112"/>
    </location>
</feature>
<evidence type="ECO:0000256" key="11">
    <source>
        <dbReference type="ARBA" id="ARBA00031393"/>
    </source>
</evidence>
<evidence type="ECO:0000313" key="17">
    <source>
        <dbReference type="Proteomes" id="UP000541810"/>
    </source>
</evidence>
<reference evidence="16 17" key="1">
    <citation type="submission" date="2020-08" db="EMBL/GenBank/DDBJ databases">
        <title>Genomic Encyclopedia of Type Strains, Phase IV (KMG-IV): sequencing the most valuable type-strain genomes for metagenomic binning, comparative biology and taxonomic classification.</title>
        <authorList>
            <person name="Goeker M."/>
        </authorList>
    </citation>
    <scope>NUCLEOTIDE SEQUENCE [LARGE SCALE GENOMIC DNA]</scope>
    <source>
        <strain evidence="16 17">DSM 103725</strain>
    </source>
</reference>
<protein>
    <recommendedName>
        <fullName evidence="5 13">Adenylyl-sulfate kinase</fullName>
        <ecNumber evidence="5 13">2.7.1.25</ecNumber>
    </recommendedName>
    <alternativeName>
        <fullName evidence="11 13">APS kinase</fullName>
    </alternativeName>
    <alternativeName>
        <fullName evidence="12 13">ATP adenosine-5'-phosphosulfate 3'-phosphotransferase</fullName>
    </alternativeName>
    <alternativeName>
        <fullName evidence="10 13">Adenosine-5'-phosphosulfate kinase</fullName>
    </alternativeName>
</protein>
<dbReference type="GO" id="GO:0005524">
    <property type="term" value="F:ATP binding"/>
    <property type="evidence" value="ECO:0007669"/>
    <property type="project" value="UniProtKB-UniRule"/>
</dbReference>
<dbReference type="FunFam" id="3.40.50.300:FF:000212">
    <property type="entry name" value="Adenylyl-sulfate kinase"/>
    <property type="match status" value="1"/>
</dbReference>
<dbReference type="AlphaFoldDB" id="A0A7X0LKL0"/>
<evidence type="ECO:0000256" key="6">
    <source>
        <dbReference type="ARBA" id="ARBA00022679"/>
    </source>
</evidence>
<sequence>MSDNSPTSTNITWHAGQVSPEARQANMGQRGATVWFTGLSGSGKSTVAVAVEKLLIEQGRHVYRLDGDNVRYGLCSNLGFSPEDRDENIRRIGEVAKLFADSGMICLCSFVSPYREARQLVRGLHESAEPKLSFLEAFVDVPVEVAESRDPKGLYKKARAGEIKDFTGISAPFEAPESPEIHLKTHEMPLEDSAAAVVEALKAHGVI</sequence>
<dbReference type="EMBL" id="JACHGY010000001">
    <property type="protein sequence ID" value="MBB6429959.1"/>
    <property type="molecule type" value="Genomic_DNA"/>
</dbReference>
<evidence type="ECO:0000256" key="9">
    <source>
        <dbReference type="ARBA" id="ARBA00022840"/>
    </source>
</evidence>
<evidence type="ECO:0000256" key="4">
    <source>
        <dbReference type="ARBA" id="ARBA00007008"/>
    </source>
</evidence>
<gene>
    <name evidence="13" type="primary">cysC</name>
    <name evidence="16" type="ORF">HNQ40_001765</name>
</gene>
<evidence type="ECO:0000256" key="13">
    <source>
        <dbReference type="HAMAP-Rule" id="MF_00065"/>
    </source>
</evidence>
<keyword evidence="8 13" id="KW-0418">Kinase</keyword>
<dbReference type="PANTHER" id="PTHR11055">
    <property type="entry name" value="BIFUNCTIONAL 3'-PHOSPHOADENOSINE 5'-PHOSPHOSULFATE SYNTHASE"/>
    <property type="match status" value="1"/>
</dbReference>
<keyword evidence="13" id="KW-0597">Phosphoprotein</keyword>
<comment type="catalytic activity">
    <reaction evidence="1 13 14">
        <text>adenosine 5'-phosphosulfate + ATP = 3'-phosphoadenylyl sulfate + ADP + H(+)</text>
        <dbReference type="Rhea" id="RHEA:24152"/>
        <dbReference type="ChEBI" id="CHEBI:15378"/>
        <dbReference type="ChEBI" id="CHEBI:30616"/>
        <dbReference type="ChEBI" id="CHEBI:58243"/>
        <dbReference type="ChEBI" id="CHEBI:58339"/>
        <dbReference type="ChEBI" id="CHEBI:456216"/>
        <dbReference type="EC" id="2.7.1.25"/>
    </reaction>
</comment>
<evidence type="ECO:0000256" key="1">
    <source>
        <dbReference type="ARBA" id="ARBA00001823"/>
    </source>
</evidence>
<dbReference type="GO" id="GO:0070814">
    <property type="term" value="P:hydrogen sulfide biosynthetic process"/>
    <property type="evidence" value="ECO:0007669"/>
    <property type="project" value="UniProtKB-UniRule"/>
</dbReference>
<dbReference type="HAMAP" id="MF_00065">
    <property type="entry name" value="Adenylyl_sulf_kinase"/>
    <property type="match status" value="1"/>
</dbReference>
<dbReference type="Gene3D" id="3.40.50.300">
    <property type="entry name" value="P-loop containing nucleotide triphosphate hydrolases"/>
    <property type="match status" value="1"/>
</dbReference>
<evidence type="ECO:0000313" key="16">
    <source>
        <dbReference type="EMBL" id="MBB6429959.1"/>
    </source>
</evidence>
<keyword evidence="17" id="KW-1185">Reference proteome</keyword>
<keyword evidence="9 13" id="KW-0067">ATP-binding</keyword>
<dbReference type="SUPFAM" id="SSF52540">
    <property type="entry name" value="P-loop containing nucleoside triphosphate hydrolases"/>
    <property type="match status" value="1"/>
</dbReference>
<feature type="domain" description="APS kinase" evidence="15">
    <location>
        <begin position="30"/>
        <end position="184"/>
    </location>
</feature>
<comment type="caution">
    <text evidence="16">The sequence shown here is derived from an EMBL/GenBank/DDBJ whole genome shotgun (WGS) entry which is preliminary data.</text>
</comment>
<feature type="binding site" evidence="13">
    <location>
        <begin position="38"/>
        <end position="45"/>
    </location>
    <ligand>
        <name>ATP</name>
        <dbReference type="ChEBI" id="CHEBI:30616"/>
    </ligand>
</feature>
<keyword evidence="7 13" id="KW-0547">Nucleotide-binding</keyword>
<dbReference type="CDD" id="cd02027">
    <property type="entry name" value="APSK"/>
    <property type="match status" value="1"/>
</dbReference>
<evidence type="ECO:0000256" key="7">
    <source>
        <dbReference type="ARBA" id="ARBA00022741"/>
    </source>
</evidence>
<dbReference type="GO" id="GO:0004020">
    <property type="term" value="F:adenylylsulfate kinase activity"/>
    <property type="evidence" value="ECO:0007669"/>
    <property type="project" value="UniProtKB-UniRule"/>
</dbReference>
<dbReference type="GO" id="GO:0000103">
    <property type="term" value="P:sulfate assimilation"/>
    <property type="evidence" value="ECO:0007669"/>
    <property type="project" value="UniProtKB-UniRule"/>
</dbReference>
<dbReference type="InterPro" id="IPR002891">
    <property type="entry name" value="APS"/>
</dbReference>
<dbReference type="NCBIfam" id="NF003013">
    <property type="entry name" value="PRK03846.1"/>
    <property type="match status" value="1"/>
</dbReference>
<name>A0A7X0LKL0_9BACT</name>
<dbReference type="RefSeq" id="WP_184677509.1">
    <property type="nucleotide sequence ID" value="NZ_JACHGY010000001.1"/>
</dbReference>
<organism evidence="16 17">
    <name type="scientific">Algisphaera agarilytica</name>
    <dbReference type="NCBI Taxonomy" id="1385975"/>
    <lineage>
        <taxon>Bacteria</taxon>
        <taxon>Pseudomonadati</taxon>
        <taxon>Planctomycetota</taxon>
        <taxon>Phycisphaerae</taxon>
        <taxon>Phycisphaerales</taxon>
        <taxon>Phycisphaeraceae</taxon>
        <taxon>Algisphaera</taxon>
    </lineage>
</organism>
<evidence type="ECO:0000259" key="15">
    <source>
        <dbReference type="Pfam" id="PF01583"/>
    </source>
</evidence>
<evidence type="ECO:0000256" key="3">
    <source>
        <dbReference type="ARBA" id="ARBA00004806"/>
    </source>
</evidence>
<evidence type="ECO:0000256" key="2">
    <source>
        <dbReference type="ARBA" id="ARBA00002632"/>
    </source>
</evidence>
<dbReference type="PANTHER" id="PTHR11055:SF1">
    <property type="entry name" value="PAPS SYNTHETASE, ISOFORM D"/>
    <property type="match status" value="1"/>
</dbReference>
<evidence type="ECO:0000256" key="12">
    <source>
        <dbReference type="ARBA" id="ARBA00031464"/>
    </source>
</evidence>
<dbReference type="InterPro" id="IPR027417">
    <property type="entry name" value="P-loop_NTPase"/>
</dbReference>
<dbReference type="InterPro" id="IPR059117">
    <property type="entry name" value="APS_kinase_dom"/>
</dbReference>
<comment type="function">
    <text evidence="2 13 14">Catalyzes the synthesis of activated sulfate.</text>
</comment>
<evidence type="ECO:0000256" key="5">
    <source>
        <dbReference type="ARBA" id="ARBA00012121"/>
    </source>
</evidence>
<evidence type="ECO:0000256" key="14">
    <source>
        <dbReference type="RuleBase" id="RU004347"/>
    </source>
</evidence>
<dbReference type="EC" id="2.7.1.25" evidence="5 13"/>
<proteinExistence type="inferred from homology"/>
<comment type="similarity">
    <text evidence="4 13 14">Belongs to the APS kinase family.</text>
</comment>
<evidence type="ECO:0000256" key="8">
    <source>
        <dbReference type="ARBA" id="ARBA00022777"/>
    </source>
</evidence>
<evidence type="ECO:0000256" key="10">
    <source>
        <dbReference type="ARBA" id="ARBA00029724"/>
    </source>
</evidence>